<keyword evidence="2" id="KW-1133">Transmembrane helix</keyword>
<dbReference type="PROSITE" id="PS00409">
    <property type="entry name" value="PROKAR_NTER_METHYL"/>
    <property type="match status" value="1"/>
</dbReference>
<dbReference type="RefSeq" id="WP_309798201.1">
    <property type="nucleotide sequence ID" value="NZ_JAVDPW010000008.1"/>
</dbReference>
<evidence type="ECO:0000256" key="2">
    <source>
        <dbReference type="SAM" id="Phobius"/>
    </source>
</evidence>
<feature type="region of interest" description="Disordered" evidence="1">
    <location>
        <begin position="213"/>
        <end position="280"/>
    </location>
</feature>
<evidence type="ECO:0000313" key="4">
    <source>
        <dbReference type="Proteomes" id="UP001262410"/>
    </source>
</evidence>
<reference evidence="3 4" key="1">
    <citation type="submission" date="2023-07" db="EMBL/GenBank/DDBJ databases">
        <title>Sorghum-associated microbial communities from plants grown in Nebraska, USA.</title>
        <authorList>
            <person name="Schachtman D."/>
        </authorList>
    </citation>
    <scope>NUCLEOTIDE SEQUENCE [LARGE SCALE GENOMIC DNA]</scope>
    <source>
        <strain evidence="3 4">584</strain>
    </source>
</reference>
<proteinExistence type="predicted"/>
<gene>
    <name evidence="3" type="ORF">E9232_004793</name>
</gene>
<keyword evidence="4" id="KW-1185">Reference proteome</keyword>
<protein>
    <submittedName>
        <fullName evidence="3">General secretion pathway protein J</fullName>
    </submittedName>
</protein>
<dbReference type="NCBIfam" id="TIGR02532">
    <property type="entry name" value="IV_pilin_GFxxxE"/>
    <property type="match status" value="1"/>
</dbReference>
<sequence>MIARRNQRGFTLIETIIAMVVLALVMVLLTGGLRFVTAGWDRGARATDASETIALVQATLRREAAAAGRLTLQGGPKPAVAFRGEADRVGLAVVDPGFPGAPGLAIAIFHVDVAAGVSTLRYARAGFDPRLDDFSAAKTTDDLILAHGPTRFAFDYFGTVPGEAKPRWVSPWPDRQAPPLLIRLRSRDAAGQAPWPDIVVPLPVDLEAACARTAPAAGAQPPEQPDTTGKDAATPPAQPNPPAQNGPANPAANTTAAATPVAGDGDFCSLSVSHDASKPG</sequence>
<dbReference type="EMBL" id="JAVDPW010000008">
    <property type="protein sequence ID" value="MDR6292255.1"/>
    <property type="molecule type" value="Genomic_DNA"/>
</dbReference>
<name>A0ABU1JUF4_9PROT</name>
<dbReference type="Pfam" id="PF07963">
    <property type="entry name" value="N_methyl"/>
    <property type="match status" value="1"/>
</dbReference>
<organism evidence="3 4">
    <name type="scientific">Inquilinus ginsengisoli</name>
    <dbReference type="NCBI Taxonomy" id="363840"/>
    <lineage>
        <taxon>Bacteria</taxon>
        <taxon>Pseudomonadati</taxon>
        <taxon>Pseudomonadota</taxon>
        <taxon>Alphaproteobacteria</taxon>
        <taxon>Rhodospirillales</taxon>
        <taxon>Rhodospirillaceae</taxon>
        <taxon>Inquilinus</taxon>
    </lineage>
</organism>
<feature type="compositionally biased region" description="Low complexity" evidence="1">
    <location>
        <begin position="245"/>
        <end position="260"/>
    </location>
</feature>
<feature type="transmembrane region" description="Helical" evidence="2">
    <location>
        <begin position="12"/>
        <end position="33"/>
    </location>
</feature>
<comment type="caution">
    <text evidence="3">The sequence shown here is derived from an EMBL/GenBank/DDBJ whole genome shotgun (WGS) entry which is preliminary data.</text>
</comment>
<accession>A0ABU1JUF4</accession>
<evidence type="ECO:0000256" key="1">
    <source>
        <dbReference type="SAM" id="MobiDB-lite"/>
    </source>
</evidence>
<keyword evidence="2" id="KW-0472">Membrane</keyword>
<keyword evidence="2" id="KW-0812">Transmembrane</keyword>
<evidence type="ECO:0000313" key="3">
    <source>
        <dbReference type="EMBL" id="MDR6292255.1"/>
    </source>
</evidence>
<dbReference type="InterPro" id="IPR012902">
    <property type="entry name" value="N_methyl_site"/>
</dbReference>
<dbReference type="Proteomes" id="UP001262410">
    <property type="component" value="Unassembled WGS sequence"/>
</dbReference>